<feature type="non-terminal residue" evidence="5">
    <location>
        <position position="77"/>
    </location>
</feature>
<dbReference type="GO" id="GO:0015935">
    <property type="term" value="C:small ribosomal subunit"/>
    <property type="evidence" value="ECO:0007669"/>
    <property type="project" value="InterPro"/>
</dbReference>
<keyword evidence="2" id="KW-0687">Ribonucleoprotein</keyword>
<dbReference type="Gene3D" id="3.40.50.10490">
    <property type="entry name" value="Glucose-6-phosphate isomerase like protein, domain 1"/>
    <property type="match status" value="1"/>
</dbReference>
<dbReference type="Pfam" id="PF16122">
    <property type="entry name" value="40S_SA_C"/>
    <property type="match status" value="1"/>
</dbReference>
<dbReference type="OrthoDB" id="414863at2759"/>
<evidence type="ECO:0000256" key="1">
    <source>
        <dbReference type="ARBA" id="ARBA00022980"/>
    </source>
</evidence>
<dbReference type="GO" id="GO:0003735">
    <property type="term" value="F:structural constituent of ribosome"/>
    <property type="evidence" value="ECO:0007669"/>
    <property type="project" value="InterPro"/>
</dbReference>
<name>A0A087UFP9_STEMI</name>
<dbReference type="EMBL" id="KK119611">
    <property type="protein sequence ID" value="KFM76188.1"/>
    <property type="molecule type" value="Genomic_DNA"/>
</dbReference>
<feature type="region of interest" description="Disordered" evidence="3">
    <location>
        <begin position="39"/>
        <end position="77"/>
    </location>
</feature>
<protein>
    <submittedName>
        <fullName evidence="5">40S ribosomal protein SA</fullName>
    </submittedName>
</protein>
<feature type="domain" description="Small ribosomal subunit protein uS2 C-terminal" evidence="4">
    <location>
        <begin position="29"/>
        <end position="57"/>
    </location>
</feature>
<dbReference type="AlphaFoldDB" id="A0A087UFP9"/>
<organism evidence="5 6">
    <name type="scientific">Stegodyphus mimosarum</name>
    <name type="common">African social velvet spider</name>
    <dbReference type="NCBI Taxonomy" id="407821"/>
    <lineage>
        <taxon>Eukaryota</taxon>
        <taxon>Metazoa</taxon>
        <taxon>Ecdysozoa</taxon>
        <taxon>Arthropoda</taxon>
        <taxon>Chelicerata</taxon>
        <taxon>Arachnida</taxon>
        <taxon>Araneae</taxon>
        <taxon>Araneomorphae</taxon>
        <taxon>Entelegynae</taxon>
        <taxon>Eresoidea</taxon>
        <taxon>Eresidae</taxon>
        <taxon>Stegodyphus</taxon>
    </lineage>
</organism>
<keyword evidence="1 5" id="KW-0689">Ribosomal protein</keyword>
<proteinExistence type="predicted"/>
<dbReference type="InterPro" id="IPR032281">
    <property type="entry name" value="Ribosomal_uS2_C"/>
</dbReference>
<keyword evidence="6" id="KW-1185">Reference proteome</keyword>
<evidence type="ECO:0000313" key="6">
    <source>
        <dbReference type="Proteomes" id="UP000054359"/>
    </source>
</evidence>
<evidence type="ECO:0000259" key="4">
    <source>
        <dbReference type="Pfam" id="PF16122"/>
    </source>
</evidence>
<evidence type="ECO:0000313" key="5">
    <source>
        <dbReference type="EMBL" id="KFM76188.1"/>
    </source>
</evidence>
<dbReference type="Proteomes" id="UP000054359">
    <property type="component" value="Unassembled WGS sequence"/>
</dbReference>
<gene>
    <name evidence="5" type="ORF">X975_18694</name>
</gene>
<dbReference type="PANTHER" id="PTHR11489">
    <property type="entry name" value="40S RIBOSOMAL PROTEIN SA"/>
    <property type="match status" value="1"/>
</dbReference>
<reference evidence="5 6" key="1">
    <citation type="submission" date="2013-11" db="EMBL/GenBank/DDBJ databases">
        <title>Genome sequencing of Stegodyphus mimosarum.</title>
        <authorList>
            <person name="Bechsgaard J."/>
        </authorList>
    </citation>
    <scope>NUCLEOTIDE SEQUENCE [LARGE SCALE GENOMIC DNA]</scope>
</reference>
<accession>A0A087UFP9</accession>
<evidence type="ECO:0000256" key="3">
    <source>
        <dbReference type="SAM" id="MobiDB-lite"/>
    </source>
</evidence>
<dbReference type="InterPro" id="IPR005707">
    <property type="entry name" value="Ribosomal_uS2_euk/arc"/>
</dbReference>
<dbReference type="GO" id="GO:0006412">
    <property type="term" value="P:translation"/>
    <property type="evidence" value="ECO:0007669"/>
    <property type="project" value="InterPro"/>
</dbReference>
<sequence>MWWMLAREVLRMRGTISRELKWDVMVDLYFYRDPEDAEKEEQAAVQAERPVKDVPEFPSEPWGGGDVAPNPTEVTDV</sequence>
<dbReference type="STRING" id="407821.A0A087UFP9"/>
<evidence type="ECO:0000256" key="2">
    <source>
        <dbReference type="ARBA" id="ARBA00023274"/>
    </source>
</evidence>